<dbReference type="OrthoDB" id="8397538at2"/>
<reference evidence="3" key="1">
    <citation type="submission" date="2016-08" db="EMBL/GenBank/DDBJ databases">
        <authorList>
            <person name="Varghese N."/>
            <person name="Submissions Spin"/>
        </authorList>
    </citation>
    <scope>NUCLEOTIDE SEQUENCE [LARGE SCALE GENOMIC DNA]</scope>
    <source>
        <strain evidence="3">HAMBI 2975</strain>
    </source>
</reference>
<evidence type="ECO:0000313" key="3">
    <source>
        <dbReference type="Proteomes" id="UP000199101"/>
    </source>
</evidence>
<dbReference type="Proteomes" id="UP000199101">
    <property type="component" value="Unassembled WGS sequence"/>
</dbReference>
<sequence>MTERNVFRLLNAALFSCLVTLPVAGYAAAARPCEDVLKEMRTAKASANLAPDAKSKVDALEVKAVERCNADDDKRADAFLQEAMTLMGK</sequence>
<feature type="signal peptide" evidence="1">
    <location>
        <begin position="1"/>
        <end position="29"/>
    </location>
</feature>
<keyword evidence="3" id="KW-1185">Reference proteome</keyword>
<organism evidence="2 3">
    <name type="scientific">Rhizobium multihospitium</name>
    <dbReference type="NCBI Taxonomy" id="410764"/>
    <lineage>
        <taxon>Bacteria</taxon>
        <taxon>Pseudomonadati</taxon>
        <taxon>Pseudomonadota</taxon>
        <taxon>Alphaproteobacteria</taxon>
        <taxon>Hyphomicrobiales</taxon>
        <taxon>Rhizobiaceae</taxon>
        <taxon>Rhizobium/Agrobacterium group</taxon>
        <taxon>Rhizobium</taxon>
    </lineage>
</organism>
<protein>
    <recommendedName>
        <fullName evidence="4">PsiF repeat-containing protein</fullName>
    </recommendedName>
</protein>
<feature type="chain" id="PRO_5008684963" description="PsiF repeat-containing protein" evidence="1">
    <location>
        <begin position="30"/>
        <end position="89"/>
    </location>
</feature>
<evidence type="ECO:0000313" key="2">
    <source>
        <dbReference type="EMBL" id="SCB32123.1"/>
    </source>
</evidence>
<accession>A0A1C3VWR1</accession>
<evidence type="ECO:0000256" key="1">
    <source>
        <dbReference type="SAM" id="SignalP"/>
    </source>
</evidence>
<dbReference type="AlphaFoldDB" id="A0A1C3VWR1"/>
<gene>
    <name evidence="2" type="ORF">GA0061103_4404</name>
</gene>
<name>A0A1C3VWR1_9HYPH</name>
<dbReference type="RefSeq" id="WP_092713008.1">
    <property type="nucleotide sequence ID" value="NZ_FMAG01000004.1"/>
</dbReference>
<dbReference type="EMBL" id="FMAG01000004">
    <property type="protein sequence ID" value="SCB32123.1"/>
    <property type="molecule type" value="Genomic_DNA"/>
</dbReference>
<keyword evidence="1" id="KW-0732">Signal</keyword>
<proteinExistence type="predicted"/>
<dbReference type="STRING" id="410764.GA0061103_4404"/>
<evidence type="ECO:0008006" key="4">
    <source>
        <dbReference type="Google" id="ProtNLM"/>
    </source>
</evidence>